<dbReference type="AlphaFoldDB" id="A0A4Y7L5R8"/>
<reference evidence="1 2" key="1">
    <citation type="journal article" date="2018" name="Science">
        <title>The opium poppy genome and morphinan production.</title>
        <authorList>
            <person name="Guo L."/>
            <person name="Winzer T."/>
            <person name="Yang X."/>
            <person name="Li Y."/>
            <person name="Ning Z."/>
            <person name="He Z."/>
            <person name="Teodor R."/>
            <person name="Lu Y."/>
            <person name="Bowser T.A."/>
            <person name="Graham I.A."/>
            <person name="Ye K."/>
        </authorList>
    </citation>
    <scope>NUCLEOTIDE SEQUENCE [LARGE SCALE GENOMIC DNA]</scope>
    <source>
        <strain evidence="2">cv. HN1</strain>
        <tissue evidence="1">Leaves</tissue>
    </source>
</reference>
<dbReference type="Proteomes" id="UP000316621">
    <property type="component" value="Chromosome 10"/>
</dbReference>
<evidence type="ECO:0000313" key="2">
    <source>
        <dbReference type="Proteomes" id="UP000316621"/>
    </source>
</evidence>
<organism evidence="1 2">
    <name type="scientific">Papaver somniferum</name>
    <name type="common">Opium poppy</name>
    <dbReference type="NCBI Taxonomy" id="3469"/>
    <lineage>
        <taxon>Eukaryota</taxon>
        <taxon>Viridiplantae</taxon>
        <taxon>Streptophyta</taxon>
        <taxon>Embryophyta</taxon>
        <taxon>Tracheophyta</taxon>
        <taxon>Spermatophyta</taxon>
        <taxon>Magnoliopsida</taxon>
        <taxon>Ranunculales</taxon>
        <taxon>Papaveraceae</taxon>
        <taxon>Papaveroideae</taxon>
        <taxon>Papaver</taxon>
    </lineage>
</organism>
<proteinExistence type="predicted"/>
<evidence type="ECO:0000313" key="1">
    <source>
        <dbReference type="EMBL" id="RZC80287.1"/>
    </source>
</evidence>
<protein>
    <submittedName>
        <fullName evidence="1">Uncharacterized protein</fullName>
    </submittedName>
</protein>
<dbReference type="Gramene" id="RZC80287">
    <property type="protein sequence ID" value="RZC80287"/>
    <property type="gene ID" value="C5167_042860"/>
</dbReference>
<keyword evidence="2" id="KW-1185">Reference proteome</keyword>
<accession>A0A4Y7L5R8</accession>
<name>A0A4Y7L5R8_PAPSO</name>
<sequence length="77" mass="8686">MTTMVMSFATRIITFQSSPPDFGVGKSDTRWTDDQYLHLAICFCAWRIAAGINSNQPFSTVEILTVRIAPVKNFRTI</sequence>
<dbReference type="EMBL" id="CM010724">
    <property type="protein sequence ID" value="RZC80287.1"/>
    <property type="molecule type" value="Genomic_DNA"/>
</dbReference>
<gene>
    <name evidence="1" type="ORF">C5167_042860</name>
</gene>